<evidence type="ECO:0000256" key="3">
    <source>
        <dbReference type="ARBA" id="ARBA00008479"/>
    </source>
</evidence>
<dbReference type="Proteomes" id="UP000689129">
    <property type="component" value="Unassembled WGS sequence"/>
</dbReference>
<evidence type="ECO:0000256" key="8">
    <source>
        <dbReference type="SAM" id="MobiDB-lite"/>
    </source>
</evidence>
<dbReference type="InterPro" id="IPR019002">
    <property type="entry name" value="Ribosome_biogenesis_Nop16"/>
</dbReference>
<evidence type="ECO:0000313" key="9">
    <source>
        <dbReference type="EMBL" id="CRJ83534.1"/>
    </source>
</evidence>
<evidence type="ECO:0000256" key="6">
    <source>
        <dbReference type="ARBA" id="ARBA00023242"/>
    </source>
</evidence>
<comment type="function">
    <text evidence="1">Involved in the biogenesis of the 60S ribosomal subunit.</text>
</comment>
<dbReference type="GO" id="GO:1990904">
    <property type="term" value="C:ribonucleoprotein complex"/>
    <property type="evidence" value="ECO:0007669"/>
    <property type="project" value="UniProtKB-KW"/>
</dbReference>
<dbReference type="AlphaFoldDB" id="A0A0G4KF04"/>
<comment type="similarity">
    <text evidence="3">Belongs to the NOP16 family.</text>
</comment>
<evidence type="ECO:0000256" key="1">
    <source>
        <dbReference type="ARBA" id="ARBA00002889"/>
    </source>
</evidence>
<keyword evidence="11" id="KW-1185">Reference proteome</keyword>
<accession>A0A0G4KF04</accession>
<evidence type="ECO:0000313" key="10">
    <source>
        <dbReference type="EMBL" id="KAG7127771.1"/>
    </source>
</evidence>
<feature type="compositionally biased region" description="Acidic residues" evidence="8">
    <location>
        <begin position="135"/>
        <end position="145"/>
    </location>
</feature>
<reference evidence="10" key="2">
    <citation type="journal article" date="2021" name="Mol. Plant Pathol.">
        <title>A 20-kb lineage-specific genomic region tames virulence in pathogenic amphidiploid Verticillium longisporum.</title>
        <authorList>
            <person name="Harting R."/>
            <person name="Starke J."/>
            <person name="Kusch H."/>
            <person name="Poggeler S."/>
            <person name="Maurus I."/>
            <person name="Schluter R."/>
            <person name="Landesfeind M."/>
            <person name="Bulla I."/>
            <person name="Nowrousian M."/>
            <person name="de Jonge R."/>
            <person name="Stahlhut G."/>
            <person name="Hoff K.J."/>
            <person name="Asshauer K.P."/>
            <person name="Thurmer A."/>
            <person name="Stanke M."/>
            <person name="Daniel R."/>
            <person name="Morgenstern B."/>
            <person name="Thomma B.P.H.J."/>
            <person name="Kronstad J.W."/>
            <person name="Braus-Stromeyer S.A."/>
            <person name="Braus G.H."/>
        </authorList>
    </citation>
    <scope>NUCLEOTIDE SEQUENCE</scope>
    <source>
        <strain evidence="10">Vl32</strain>
    </source>
</reference>
<keyword evidence="6" id="KW-0539">Nucleus</keyword>
<dbReference type="STRING" id="100787.A0A0G4KF04"/>
<reference evidence="9 11" key="1">
    <citation type="submission" date="2015-05" db="EMBL/GenBank/DDBJ databases">
        <authorList>
            <person name="Wang D.B."/>
            <person name="Wang M."/>
        </authorList>
    </citation>
    <scope>NUCLEOTIDE SEQUENCE [LARGE SCALE GENOMIC DNA]</scope>
    <source>
        <strain evidence="9">VL1</strain>
    </source>
</reference>
<dbReference type="GO" id="GO:0005730">
    <property type="term" value="C:nucleolus"/>
    <property type="evidence" value="ECO:0007669"/>
    <property type="project" value="UniProtKB-SubCell"/>
</dbReference>
<evidence type="ECO:0000256" key="4">
    <source>
        <dbReference type="ARBA" id="ARBA00011187"/>
    </source>
</evidence>
<feature type="region of interest" description="Disordered" evidence="8">
    <location>
        <begin position="211"/>
        <end position="231"/>
    </location>
</feature>
<feature type="region of interest" description="Disordered" evidence="8">
    <location>
        <begin position="119"/>
        <end position="160"/>
    </location>
</feature>
<feature type="compositionally biased region" description="Polar residues" evidence="8">
    <location>
        <begin position="30"/>
        <end position="39"/>
    </location>
</feature>
<feature type="region of interest" description="Disordered" evidence="8">
    <location>
        <begin position="1"/>
        <end position="39"/>
    </location>
</feature>
<gene>
    <name evidence="9" type="ORF">BN1708_009070</name>
    <name evidence="10" type="ORF">HYQ45_012413</name>
</gene>
<dbReference type="PANTHER" id="PTHR13243:SF1">
    <property type="entry name" value="NUCLEOLAR PROTEIN 16"/>
    <property type="match status" value="1"/>
</dbReference>
<dbReference type="Pfam" id="PF09420">
    <property type="entry name" value="Nop16"/>
    <property type="match status" value="1"/>
</dbReference>
<evidence type="ECO:0000313" key="11">
    <source>
        <dbReference type="Proteomes" id="UP000044602"/>
    </source>
</evidence>
<dbReference type="EMBL" id="JAEMWZ010000285">
    <property type="protein sequence ID" value="KAG7127771.1"/>
    <property type="molecule type" value="Genomic_DNA"/>
</dbReference>
<name>A0A0G4KF04_VERLO</name>
<proteinExistence type="inferred from homology"/>
<evidence type="ECO:0000256" key="5">
    <source>
        <dbReference type="ARBA" id="ARBA00015522"/>
    </source>
</evidence>
<evidence type="ECO:0000256" key="7">
    <source>
        <dbReference type="ARBA" id="ARBA00023274"/>
    </source>
</evidence>
<dbReference type="Proteomes" id="UP000044602">
    <property type="component" value="Unassembled WGS sequence"/>
</dbReference>
<keyword evidence="7" id="KW-0687">Ribonucleoprotein</keyword>
<comment type="subcellular location">
    <subcellularLocation>
        <location evidence="2">Nucleus</location>
        <location evidence="2">Nucleolus</location>
    </subcellularLocation>
</comment>
<feature type="compositionally biased region" description="Basic residues" evidence="8">
    <location>
        <begin position="1"/>
        <end position="13"/>
    </location>
</feature>
<sequence>MGSQRQNKKRRSSKSTIRQSNKPKKALNPRGNSIVAQNWNKKETLTQNYRRLGLTARLKAPTGGVEKSVRAAASGTRQPIPIDPFAIAPAVNKPTIGEARVERDADGKIIKIHYADAGRKPRANPLNDPLVALETDSEDDEDVDGGEWGGIEERDEESRPKVIRLLEEEASREVEKKPRHQSEQEVEWIERLVAKHGDNTAAMARDRKLNKMQQTERDIARRVNKWKQSQQ</sequence>
<dbReference type="EMBL" id="CVQH01000225">
    <property type="protein sequence ID" value="CRJ83534.1"/>
    <property type="molecule type" value="Genomic_DNA"/>
</dbReference>
<comment type="subunit">
    <text evidence="4">Component of the pre-66S ribosomal particle.</text>
</comment>
<dbReference type="GO" id="GO:0042273">
    <property type="term" value="P:ribosomal large subunit biogenesis"/>
    <property type="evidence" value="ECO:0007669"/>
    <property type="project" value="TreeGrafter"/>
</dbReference>
<organism evidence="9 11">
    <name type="scientific">Verticillium longisporum</name>
    <name type="common">Verticillium dahliae var. longisporum</name>
    <dbReference type="NCBI Taxonomy" id="100787"/>
    <lineage>
        <taxon>Eukaryota</taxon>
        <taxon>Fungi</taxon>
        <taxon>Dikarya</taxon>
        <taxon>Ascomycota</taxon>
        <taxon>Pezizomycotina</taxon>
        <taxon>Sordariomycetes</taxon>
        <taxon>Hypocreomycetidae</taxon>
        <taxon>Glomerellales</taxon>
        <taxon>Plectosphaerellaceae</taxon>
        <taxon>Verticillium</taxon>
    </lineage>
</organism>
<protein>
    <recommendedName>
        <fullName evidence="5">Nucleolar protein 16</fullName>
    </recommendedName>
</protein>
<evidence type="ECO:0000256" key="2">
    <source>
        <dbReference type="ARBA" id="ARBA00004604"/>
    </source>
</evidence>
<dbReference type="OrthoDB" id="285729at2759"/>
<feature type="compositionally biased region" description="Basic and acidic residues" evidence="8">
    <location>
        <begin position="211"/>
        <end position="221"/>
    </location>
</feature>
<dbReference type="PANTHER" id="PTHR13243">
    <property type="entry name" value="HSPC111 PROTEIN-RELATED"/>
    <property type="match status" value="1"/>
</dbReference>